<name>C2EL84_9LACO</name>
<proteinExistence type="predicted"/>
<gene>
    <name evidence="1" type="ORF">HMPREF0548_0430</name>
</gene>
<dbReference type="EMBL" id="ACGU01000016">
    <property type="protein sequence ID" value="EEJ72734.1"/>
    <property type="molecule type" value="Genomic_DNA"/>
</dbReference>
<reference evidence="1 2" key="1">
    <citation type="submission" date="2009-01" db="EMBL/GenBank/DDBJ databases">
        <authorList>
            <person name="Qin X."/>
            <person name="Bachman B."/>
            <person name="Battles P."/>
            <person name="Bell A."/>
            <person name="Bess C."/>
            <person name="Bickham C."/>
            <person name="Chaboub L."/>
            <person name="Chen D."/>
            <person name="Coyle M."/>
            <person name="Deiros D.R."/>
            <person name="Dinh H."/>
            <person name="Forbes L."/>
            <person name="Fowler G."/>
            <person name="Francisco L."/>
            <person name="Fu Q."/>
            <person name="Gubbala S."/>
            <person name="Hale W."/>
            <person name="Han Y."/>
            <person name="Hemphill L."/>
            <person name="Highlander S.K."/>
            <person name="Hirani K."/>
            <person name="Hogues M."/>
            <person name="Jackson L."/>
            <person name="Jakkamsetti A."/>
            <person name="Javaid M."/>
            <person name="Jiang H."/>
            <person name="Korchina V."/>
            <person name="Kovar C."/>
            <person name="Lara F."/>
            <person name="Lee S."/>
            <person name="Mata R."/>
            <person name="Mathew T."/>
            <person name="Moen C."/>
            <person name="Morales K."/>
            <person name="Munidasa M."/>
            <person name="Nazareth L."/>
            <person name="Ngo R."/>
            <person name="Nguyen L."/>
            <person name="Okwuonu G."/>
            <person name="Ongeri F."/>
            <person name="Patil S."/>
            <person name="Petrosino J."/>
            <person name="Pham C."/>
            <person name="Pham P."/>
            <person name="Pu L.-L."/>
            <person name="Puazo M."/>
            <person name="Raj R."/>
            <person name="Reid J."/>
            <person name="Rouhana J."/>
            <person name="Saada N."/>
            <person name="Shang Y."/>
            <person name="Simmons D."/>
            <person name="Thornton R."/>
            <person name="Warren J."/>
            <person name="Weissenberger G."/>
            <person name="Zhang J."/>
            <person name="Zhang L."/>
            <person name="Zhou C."/>
            <person name="Zhu D."/>
            <person name="Muzny D."/>
            <person name="Worley K."/>
            <person name="Gibbs R."/>
        </authorList>
    </citation>
    <scope>NUCLEOTIDE SEQUENCE [LARGE SCALE GENOMIC DNA]</scope>
    <source>
        <strain evidence="1 2">DSM 16047</strain>
    </source>
</reference>
<dbReference type="Proteomes" id="UP000005583">
    <property type="component" value="Unassembled WGS sequence"/>
</dbReference>
<evidence type="ECO:0000313" key="1">
    <source>
        <dbReference type="EMBL" id="EEJ72734.1"/>
    </source>
</evidence>
<organism evidence="1 2">
    <name type="scientific">Lactobacillus ultunensis DSM 16047</name>
    <dbReference type="NCBI Taxonomy" id="525365"/>
    <lineage>
        <taxon>Bacteria</taxon>
        <taxon>Bacillati</taxon>
        <taxon>Bacillota</taxon>
        <taxon>Bacilli</taxon>
        <taxon>Lactobacillales</taxon>
        <taxon>Lactobacillaceae</taxon>
        <taxon>Lactobacillus</taxon>
    </lineage>
</organism>
<dbReference type="STRING" id="525365.HMPREF0548_0430"/>
<comment type="caution">
    <text evidence="1">The sequence shown here is derived from an EMBL/GenBank/DDBJ whole genome shotgun (WGS) entry which is preliminary data.</text>
</comment>
<accession>C2EL84</accession>
<dbReference type="AlphaFoldDB" id="C2EL84"/>
<sequence length="39" mass="4559">MVTLDNNQADTEEKTITPATVYYTLQKHNRIVCKLKHLK</sequence>
<evidence type="ECO:0000313" key="2">
    <source>
        <dbReference type="Proteomes" id="UP000005583"/>
    </source>
</evidence>
<keyword evidence="2" id="KW-1185">Reference proteome</keyword>
<protein>
    <submittedName>
        <fullName evidence="1">Uncharacterized protein</fullName>
    </submittedName>
</protein>
<dbReference type="HOGENOM" id="CLU_3311996_0_0_9"/>